<dbReference type="EMBL" id="JBFAKC010000001">
    <property type="protein sequence ID" value="MEV0706442.1"/>
    <property type="molecule type" value="Genomic_DNA"/>
</dbReference>
<proteinExistence type="predicted"/>
<feature type="chain" id="PRO_5045454127" description="Lipoprotein" evidence="1">
    <location>
        <begin position="21"/>
        <end position="129"/>
    </location>
</feature>
<accession>A0ABV3FLZ8</accession>
<keyword evidence="3" id="KW-1185">Reference proteome</keyword>
<gene>
    <name evidence="2" type="ORF">AB0I48_02660</name>
</gene>
<organism evidence="2 3">
    <name type="scientific">Nocardia aurea</name>
    <dbReference type="NCBI Taxonomy" id="2144174"/>
    <lineage>
        <taxon>Bacteria</taxon>
        <taxon>Bacillati</taxon>
        <taxon>Actinomycetota</taxon>
        <taxon>Actinomycetes</taxon>
        <taxon>Mycobacteriales</taxon>
        <taxon>Nocardiaceae</taxon>
        <taxon>Nocardia</taxon>
    </lineage>
</organism>
<evidence type="ECO:0000313" key="3">
    <source>
        <dbReference type="Proteomes" id="UP001551695"/>
    </source>
</evidence>
<name>A0ABV3FLZ8_9NOCA</name>
<keyword evidence="1" id="KW-0732">Signal</keyword>
<reference evidence="2 3" key="1">
    <citation type="submission" date="2024-06" db="EMBL/GenBank/DDBJ databases">
        <title>The Natural Products Discovery Center: Release of the First 8490 Sequenced Strains for Exploring Actinobacteria Biosynthetic Diversity.</title>
        <authorList>
            <person name="Kalkreuter E."/>
            <person name="Kautsar S.A."/>
            <person name="Yang D."/>
            <person name="Bader C.D."/>
            <person name="Teijaro C.N."/>
            <person name="Fluegel L."/>
            <person name="Davis C.M."/>
            <person name="Simpson J.R."/>
            <person name="Lauterbach L."/>
            <person name="Steele A.D."/>
            <person name="Gui C."/>
            <person name="Meng S."/>
            <person name="Li G."/>
            <person name="Viehrig K."/>
            <person name="Ye F."/>
            <person name="Su P."/>
            <person name="Kiefer A.F."/>
            <person name="Nichols A."/>
            <person name="Cepeda A.J."/>
            <person name="Yan W."/>
            <person name="Fan B."/>
            <person name="Jiang Y."/>
            <person name="Adhikari A."/>
            <person name="Zheng C.-J."/>
            <person name="Schuster L."/>
            <person name="Cowan T.M."/>
            <person name="Smanski M.J."/>
            <person name="Chevrette M.G."/>
            <person name="De Carvalho L.P.S."/>
            <person name="Shen B."/>
        </authorList>
    </citation>
    <scope>NUCLEOTIDE SEQUENCE [LARGE SCALE GENOMIC DNA]</scope>
    <source>
        <strain evidence="2 3">NPDC050403</strain>
    </source>
</reference>
<evidence type="ECO:0000313" key="2">
    <source>
        <dbReference type="EMBL" id="MEV0706442.1"/>
    </source>
</evidence>
<comment type="caution">
    <text evidence="2">The sequence shown here is derived from an EMBL/GenBank/DDBJ whole genome shotgun (WGS) entry which is preliminary data.</text>
</comment>
<protein>
    <recommendedName>
        <fullName evidence="4">Lipoprotein</fullName>
    </recommendedName>
</protein>
<evidence type="ECO:0000256" key="1">
    <source>
        <dbReference type="SAM" id="SignalP"/>
    </source>
</evidence>
<sequence length="129" mass="12875">MRRTSAALAASASVFALLLAGCNDDTATSSAAAGTSASAAAASSVARVVDGAKAGTFVVSFKSAFPKLAQGKSDVQISDILNQTCADLKSGKAEDAVISGISSYAKNGSTEVTREEAAAIYQMAKLMCG</sequence>
<dbReference type="RefSeq" id="WP_109526353.1">
    <property type="nucleotide sequence ID" value="NZ_JBEXKW010000017.1"/>
</dbReference>
<dbReference type="Proteomes" id="UP001551695">
    <property type="component" value="Unassembled WGS sequence"/>
</dbReference>
<feature type="signal peptide" evidence="1">
    <location>
        <begin position="1"/>
        <end position="20"/>
    </location>
</feature>
<dbReference type="PROSITE" id="PS51257">
    <property type="entry name" value="PROKAR_LIPOPROTEIN"/>
    <property type="match status" value="1"/>
</dbReference>
<evidence type="ECO:0008006" key="4">
    <source>
        <dbReference type="Google" id="ProtNLM"/>
    </source>
</evidence>